<dbReference type="Proteomes" id="UP000054248">
    <property type="component" value="Unassembled WGS sequence"/>
</dbReference>
<protein>
    <submittedName>
        <fullName evidence="1">Uncharacterized protein</fullName>
    </submittedName>
</protein>
<dbReference type="HOGENOM" id="CLU_133992_1_0_1"/>
<dbReference type="AlphaFoldDB" id="A0A0C3Q0T6"/>
<gene>
    <name evidence="1" type="ORF">M407DRAFT_34760</name>
</gene>
<proteinExistence type="predicted"/>
<keyword evidence="2" id="KW-1185">Reference proteome</keyword>
<reference evidence="1 2" key="1">
    <citation type="submission" date="2014-04" db="EMBL/GenBank/DDBJ databases">
        <authorList>
            <consortium name="DOE Joint Genome Institute"/>
            <person name="Kuo A."/>
            <person name="Girlanda M."/>
            <person name="Perotto S."/>
            <person name="Kohler A."/>
            <person name="Nagy L.G."/>
            <person name="Floudas D."/>
            <person name="Copeland A."/>
            <person name="Barry K.W."/>
            <person name="Cichocki N."/>
            <person name="Veneault-Fourrey C."/>
            <person name="LaButti K."/>
            <person name="Lindquist E.A."/>
            <person name="Lipzen A."/>
            <person name="Lundell T."/>
            <person name="Morin E."/>
            <person name="Murat C."/>
            <person name="Sun H."/>
            <person name="Tunlid A."/>
            <person name="Henrissat B."/>
            <person name="Grigoriev I.V."/>
            <person name="Hibbett D.S."/>
            <person name="Martin F."/>
            <person name="Nordberg H.P."/>
            <person name="Cantor M.N."/>
            <person name="Hua S.X."/>
        </authorList>
    </citation>
    <scope>NUCLEOTIDE SEQUENCE [LARGE SCALE GENOMIC DNA]</scope>
    <source>
        <strain evidence="1 2">MUT 4182</strain>
    </source>
</reference>
<dbReference type="OrthoDB" id="3293084at2759"/>
<sequence length="100" mass="11233">MSTTEATEQKSDGAQAVDEEYEKLERFHVEGRRIVLIDKNHKSEGGPGIVRRGELYRSAYPPAWLDSRLYGPPQLMAVKQIKVSDFNTMARAKRGNVGVV</sequence>
<name>A0A0C3Q0T6_9AGAM</name>
<accession>A0A0C3Q0T6</accession>
<evidence type="ECO:0000313" key="2">
    <source>
        <dbReference type="Proteomes" id="UP000054248"/>
    </source>
</evidence>
<reference evidence="2" key="2">
    <citation type="submission" date="2015-01" db="EMBL/GenBank/DDBJ databases">
        <title>Evolutionary Origins and Diversification of the Mycorrhizal Mutualists.</title>
        <authorList>
            <consortium name="DOE Joint Genome Institute"/>
            <consortium name="Mycorrhizal Genomics Consortium"/>
            <person name="Kohler A."/>
            <person name="Kuo A."/>
            <person name="Nagy L.G."/>
            <person name="Floudas D."/>
            <person name="Copeland A."/>
            <person name="Barry K.W."/>
            <person name="Cichocki N."/>
            <person name="Veneault-Fourrey C."/>
            <person name="LaButti K."/>
            <person name="Lindquist E.A."/>
            <person name="Lipzen A."/>
            <person name="Lundell T."/>
            <person name="Morin E."/>
            <person name="Murat C."/>
            <person name="Riley R."/>
            <person name="Ohm R."/>
            <person name="Sun H."/>
            <person name="Tunlid A."/>
            <person name="Henrissat B."/>
            <person name="Grigoriev I.V."/>
            <person name="Hibbett D.S."/>
            <person name="Martin F."/>
        </authorList>
    </citation>
    <scope>NUCLEOTIDE SEQUENCE [LARGE SCALE GENOMIC DNA]</scope>
    <source>
        <strain evidence="2">MUT 4182</strain>
    </source>
</reference>
<organism evidence="1 2">
    <name type="scientific">Tulasnella calospora MUT 4182</name>
    <dbReference type="NCBI Taxonomy" id="1051891"/>
    <lineage>
        <taxon>Eukaryota</taxon>
        <taxon>Fungi</taxon>
        <taxon>Dikarya</taxon>
        <taxon>Basidiomycota</taxon>
        <taxon>Agaricomycotina</taxon>
        <taxon>Agaricomycetes</taxon>
        <taxon>Cantharellales</taxon>
        <taxon>Tulasnellaceae</taxon>
        <taxon>Tulasnella</taxon>
    </lineage>
</organism>
<dbReference type="EMBL" id="KN823893">
    <property type="protein sequence ID" value="KIO15659.1"/>
    <property type="molecule type" value="Genomic_DNA"/>
</dbReference>
<evidence type="ECO:0000313" key="1">
    <source>
        <dbReference type="EMBL" id="KIO15659.1"/>
    </source>
</evidence>